<evidence type="ECO:0000313" key="1">
    <source>
        <dbReference type="EMBL" id="MFC7309571.1"/>
    </source>
</evidence>
<organism evidence="1 2">
    <name type="scientific">Streptomyces monticola</name>
    <dbReference type="NCBI Taxonomy" id="2666263"/>
    <lineage>
        <taxon>Bacteria</taxon>
        <taxon>Bacillati</taxon>
        <taxon>Actinomycetota</taxon>
        <taxon>Actinomycetes</taxon>
        <taxon>Kitasatosporales</taxon>
        <taxon>Streptomycetaceae</taxon>
        <taxon>Streptomyces</taxon>
    </lineage>
</organism>
<reference evidence="2" key="1">
    <citation type="journal article" date="2019" name="Int. J. Syst. Evol. Microbiol.">
        <title>The Global Catalogue of Microorganisms (GCM) 10K type strain sequencing project: providing services to taxonomists for standard genome sequencing and annotation.</title>
        <authorList>
            <consortium name="The Broad Institute Genomics Platform"/>
            <consortium name="The Broad Institute Genome Sequencing Center for Infectious Disease"/>
            <person name="Wu L."/>
            <person name="Ma J."/>
        </authorList>
    </citation>
    <scope>NUCLEOTIDE SEQUENCE [LARGE SCALE GENOMIC DNA]</scope>
    <source>
        <strain evidence="2">SYNS20</strain>
    </source>
</reference>
<keyword evidence="2" id="KW-1185">Reference proteome</keyword>
<gene>
    <name evidence="1" type="ORF">ACFQVC_35840</name>
</gene>
<comment type="caution">
    <text evidence="1">The sequence shown here is derived from an EMBL/GenBank/DDBJ whole genome shotgun (WGS) entry which is preliminary data.</text>
</comment>
<proteinExistence type="predicted"/>
<name>A0ABW2JWA8_9ACTN</name>
<dbReference type="EMBL" id="JBHTCF010000022">
    <property type="protein sequence ID" value="MFC7309571.1"/>
    <property type="molecule type" value="Genomic_DNA"/>
</dbReference>
<evidence type="ECO:0000313" key="2">
    <source>
        <dbReference type="Proteomes" id="UP001596523"/>
    </source>
</evidence>
<dbReference type="RefSeq" id="WP_381838609.1">
    <property type="nucleotide sequence ID" value="NZ_JBHTCF010000022.1"/>
</dbReference>
<protein>
    <recommendedName>
        <fullName evidence="3">Endonuclease</fullName>
    </recommendedName>
</protein>
<evidence type="ECO:0008006" key="3">
    <source>
        <dbReference type="Google" id="ProtNLM"/>
    </source>
</evidence>
<dbReference type="Proteomes" id="UP001596523">
    <property type="component" value="Unassembled WGS sequence"/>
</dbReference>
<sequence>MSRGRQDVVRELLAGHGRTFADEAGIKLRDTPQPLYQLLVLSCLLSARIRSSAALASLREFSAAGLPGPRPPLRHPCRIIGSPYVPDRRVARAT</sequence>
<accession>A0ABW2JWA8</accession>